<evidence type="ECO:0000313" key="2">
    <source>
        <dbReference type="EMBL" id="WAR12931.1"/>
    </source>
</evidence>
<feature type="compositionally biased region" description="Acidic residues" evidence="1">
    <location>
        <begin position="1977"/>
        <end position="1986"/>
    </location>
</feature>
<evidence type="ECO:0000313" key="3">
    <source>
        <dbReference type="Proteomes" id="UP001164746"/>
    </source>
</evidence>
<dbReference type="Proteomes" id="UP001164746">
    <property type="component" value="Chromosome 8"/>
</dbReference>
<proteinExistence type="predicted"/>
<dbReference type="EMBL" id="CP111019">
    <property type="protein sequence ID" value="WAR12931.1"/>
    <property type="molecule type" value="Genomic_DNA"/>
</dbReference>
<accession>A0ABY7EVT6</accession>
<feature type="region of interest" description="Disordered" evidence="1">
    <location>
        <begin position="1671"/>
        <end position="1710"/>
    </location>
</feature>
<evidence type="ECO:0000256" key="1">
    <source>
        <dbReference type="SAM" id="MobiDB-lite"/>
    </source>
</evidence>
<sequence>MLCFMNRQCVDVDNSSCPTYEGNECGLFEVLCYEGIPSLEYCSSECRLEPITVNLALDGDFYTVTRGLTDYEIKEDVRNMFSSFGISVQYISNIKVLPGSIIIALDLSPFPEMDSYLLVIKEHFQNGGTFSINGHVLPLLHGRLHFDWIEHNVENYTTCLENEELCLDSDGTAYCSNVGCVIDDPECNGENELYCFMSKSCVNMDTLCTDDKPCLTSEFVCVDEGGETFCSEEPCDTTTTTTPTTTSTKTTTTTESSEITDPPGPASFHATIRLVLEIRYQKIIMPANTDNGSTAMEEFKSRMRAQLEEQVFRTVQFDAIGVTAQPGDPDGDTIALYIKGRHPPEEGIQNLIMEKLGVAKLYGEHGDSIGIRLDGISYAKVFDEVPNTFFVLPDPIVRDQEYSFMLSDILPTDITDIPSELDIDCGENSVEFKNTVDVRAFVFLTVPQTLDALASDVEILLNKEQIDLEEDSGCTGFPEDLFSFQTPVDEIITVNENWHLDQISDEMILKAKQGVGNIIEAITKRAFMEKIRAVNRTSVGVDISRASLLTERQQMKAKLRLDSRDVEDSGFRETHIYSRPQSLKICPSKDFSGSFILNIGDGKFLLDVTVLPTPDRPHRIPSVADIDIHNVFAYPMVPSAIAEPEVPVFSVGEIASNLFFDTDSDSSLGLAFFGYLPSEIGGRWEYSSDEETWIAFAEVQPPSSRSELRDVITLGSSYFFRFTPDETCNAKCIPETEPDTAPRDDCDIPCGLNECVDCEGIPNGGKSVGDISPRFAYQADDIVLNIRANGIKLAVNATGTSGQFAVECEGVSTADHDEFFQVIQQPQLTGISPDSADIDQLGDVTITGSSLLLVQNIYCVANMYNSDTDASFRTVKAVLGVDGDTIKCSMKDLLGPVRRGKTFKVGVTLMEPSTALMKRVDSFVEFTVVMPAPSVVSAVLDTSGCNKIKLTFDQPISKGVDEQCANYLSSTTLSDLSLTDSVCMVYGNTLVMKYATVIPDGSVLTLKENAIAHAFEFNTENIHYASGQVTLQADTSGEGTPDVLILRDRIPDVVGCTDVAIVLRVSNAGCWNPTYSWTITVENQDTATEEVTASIAQLEEASRKNVFVINATMMVDNILYSFTVTWEAGPHSGTDTVNIRRDASLEAMVNIYGVQQGDLVDADSRIPLSCDLETCVEVNGIEYEWSVDPVYVIPDNAQKRRPVIPSGWLKYDTEHEVTCKVKYSGQDISTSVTFTTKPKSLEPRITVSGQAIHSPSIEHTFAEDLQLGCMDLEDAMNTENLNCIYMCENNLYGEETFLPCRELVNGQVEDVVRDGLSAVVPANDRIKPSDRDLKEKWTLTLQRGKSTKSTTLEIQYKSVPIVVKAPVINVKDNVLAVKSSDETLTIKARCKQMKKYVWNPESAKDNADLSLMPLHESDLLDGRLERALQYDEMLSFPCGIEIDLTRFSLVPGEQYGLVIEGYNVQDGYQLTARELIRISVVSVPIAGSIEIFYDGNELRALSTPITIQLHNWWDDLDGDDLRCWFYYFAEGGVEQDAIKLNPHPNSLLQGLKDFTLPEGNFKVGARCCNSYRMCSSALTETTLSVTAIESQNIVTIVFDLGKLVINAFLDLSSNDLTLEESEQTDQVLTDASNDAITDALEDVEDDIEYGFEVLGSSSAVVKQNPAAISSETKDSIMRTGSELGRRRTGQSVNRRRKRRSTECQEYSNPSGIQQTQAVTLLEAYDVTISETTMSSVEANLYLNLIENIMIGMCQAFSGLDAWTAPAEKAYVRVHTTDMSIIGTGDVLVSCANCAEVTHPAKCLMWLNDDWLGGKCTETDPTFDSDTGMNITTCTVFEILKTEDTTDMSSTTATNSAEQTTVVPSKSIQFSTDFLLIVFTFTNNFDVITSMSEFKDNLKQQIYSQTGVPVGSIQNLELKQGSIIVSFELIESSGSKTLGQMAYTLETTFTSNSVSFTSPDGQALTFKTGSFAYTEKSLDDENDDDDDSNGKDGSDPAPPTYSAVPPPPAYYNPPATNKWVENEIDVKQDGRAASDLSNRSSSSFEKRLQRKANEQTPMKLKYNYNEK</sequence>
<reference evidence="2" key="1">
    <citation type="submission" date="2022-11" db="EMBL/GenBank/DDBJ databases">
        <title>Centuries of genome instability and evolution in soft-shell clam transmissible cancer (bioRxiv).</title>
        <authorList>
            <person name="Hart S.F.M."/>
            <person name="Yonemitsu M.A."/>
            <person name="Giersch R.M."/>
            <person name="Beal B.F."/>
            <person name="Arriagada G."/>
            <person name="Davis B.W."/>
            <person name="Ostrander E.A."/>
            <person name="Goff S.P."/>
            <person name="Metzger M.J."/>
        </authorList>
    </citation>
    <scope>NUCLEOTIDE SEQUENCE</scope>
    <source>
        <strain evidence="2">MELC-2E11</strain>
        <tissue evidence="2">Siphon/mantle</tissue>
    </source>
</reference>
<feature type="compositionally biased region" description="Low complexity" evidence="1">
    <location>
        <begin position="2033"/>
        <end position="2042"/>
    </location>
</feature>
<feature type="compositionally biased region" description="Basic and acidic residues" evidence="1">
    <location>
        <begin position="2043"/>
        <end position="2052"/>
    </location>
</feature>
<keyword evidence="3" id="KW-1185">Reference proteome</keyword>
<protein>
    <submittedName>
        <fullName evidence="2">Uncharacterized protein</fullName>
    </submittedName>
</protein>
<name>A0ABY7EVT6_MYAAR</name>
<organism evidence="2 3">
    <name type="scientific">Mya arenaria</name>
    <name type="common">Soft-shell clam</name>
    <dbReference type="NCBI Taxonomy" id="6604"/>
    <lineage>
        <taxon>Eukaryota</taxon>
        <taxon>Metazoa</taxon>
        <taxon>Spiralia</taxon>
        <taxon>Lophotrochozoa</taxon>
        <taxon>Mollusca</taxon>
        <taxon>Bivalvia</taxon>
        <taxon>Autobranchia</taxon>
        <taxon>Heteroconchia</taxon>
        <taxon>Euheterodonta</taxon>
        <taxon>Imparidentia</taxon>
        <taxon>Neoheterodontei</taxon>
        <taxon>Myida</taxon>
        <taxon>Myoidea</taxon>
        <taxon>Myidae</taxon>
        <taxon>Mya</taxon>
    </lineage>
</organism>
<feature type="compositionally biased region" description="Pro residues" evidence="1">
    <location>
        <begin position="1995"/>
        <end position="2010"/>
    </location>
</feature>
<feature type="region of interest" description="Disordered" evidence="1">
    <location>
        <begin position="1974"/>
        <end position="2015"/>
    </location>
</feature>
<gene>
    <name evidence="2" type="ORF">MAR_027111</name>
</gene>
<feature type="region of interest" description="Disordered" evidence="1">
    <location>
        <begin position="2028"/>
        <end position="2066"/>
    </location>
</feature>
<feature type="region of interest" description="Disordered" evidence="1">
    <location>
        <begin position="234"/>
        <end position="265"/>
    </location>
</feature>
<feature type="compositionally biased region" description="Low complexity" evidence="1">
    <location>
        <begin position="236"/>
        <end position="261"/>
    </location>
</feature>